<dbReference type="Proteomes" id="UP001272242">
    <property type="component" value="Unassembled WGS sequence"/>
</dbReference>
<proteinExistence type="predicted"/>
<keyword evidence="2" id="KW-1185">Reference proteome</keyword>
<sequence>MTAPDRGAPGLWIGPSLRAMERLSARPFLAHGRGCHGYVYSVPKGVPKGSAIEDANEIIDRSRTRYLGAEAS</sequence>
<name>A0ABU5EVL2_9BACT</name>
<dbReference type="EMBL" id="JAXBLV010000002">
    <property type="protein sequence ID" value="MDY3557848.1"/>
    <property type="molecule type" value="Genomic_DNA"/>
</dbReference>
<protein>
    <submittedName>
        <fullName evidence="1">Uncharacterized protein</fullName>
    </submittedName>
</protein>
<gene>
    <name evidence="1" type="ORF">R5W23_003113</name>
</gene>
<organism evidence="1 2">
    <name type="scientific">Gemmata algarum</name>
    <dbReference type="NCBI Taxonomy" id="2975278"/>
    <lineage>
        <taxon>Bacteria</taxon>
        <taxon>Pseudomonadati</taxon>
        <taxon>Planctomycetota</taxon>
        <taxon>Planctomycetia</taxon>
        <taxon>Gemmatales</taxon>
        <taxon>Gemmataceae</taxon>
        <taxon>Gemmata</taxon>
    </lineage>
</organism>
<accession>A0ABU5EVL2</accession>
<dbReference type="RefSeq" id="WP_320684866.1">
    <property type="nucleotide sequence ID" value="NZ_JAXBLV010000002.1"/>
</dbReference>
<reference evidence="2" key="1">
    <citation type="journal article" date="2023" name="Mar. Drugs">
        <title>Gemmata algarum, a Novel Planctomycete Isolated from an Algal Mat, Displays Antimicrobial Activity.</title>
        <authorList>
            <person name="Kumar G."/>
            <person name="Kallscheuer N."/>
            <person name="Kashif M."/>
            <person name="Ahamad S."/>
            <person name="Jagadeeshwari U."/>
            <person name="Pannikurungottu S."/>
            <person name="Haufschild T."/>
            <person name="Kabuu M."/>
            <person name="Sasikala C."/>
            <person name="Jogler C."/>
            <person name="Ramana C."/>
        </authorList>
    </citation>
    <scope>NUCLEOTIDE SEQUENCE [LARGE SCALE GENOMIC DNA]</scope>
    <source>
        <strain evidence="2">JC673</strain>
    </source>
</reference>
<evidence type="ECO:0000313" key="2">
    <source>
        <dbReference type="Proteomes" id="UP001272242"/>
    </source>
</evidence>
<comment type="caution">
    <text evidence="1">The sequence shown here is derived from an EMBL/GenBank/DDBJ whole genome shotgun (WGS) entry which is preliminary data.</text>
</comment>
<evidence type="ECO:0000313" key="1">
    <source>
        <dbReference type="EMBL" id="MDY3557848.1"/>
    </source>
</evidence>